<reference evidence="1 2" key="1">
    <citation type="submission" date="2020-02" db="EMBL/GenBank/DDBJ databases">
        <title>A chromosome-scale genome assembly of the black bullhead catfish (Ameiurus melas).</title>
        <authorList>
            <person name="Wen M."/>
            <person name="Zham M."/>
            <person name="Cabau C."/>
            <person name="Klopp C."/>
            <person name="Donnadieu C."/>
            <person name="Roques C."/>
            <person name="Bouchez O."/>
            <person name="Lampietro C."/>
            <person name="Jouanno E."/>
            <person name="Herpin A."/>
            <person name="Louis A."/>
            <person name="Berthelot C."/>
            <person name="Parey E."/>
            <person name="Roest-Crollius H."/>
            <person name="Braasch I."/>
            <person name="Postlethwait J."/>
            <person name="Robinson-Rechavi M."/>
            <person name="Echchiki A."/>
            <person name="Begum T."/>
            <person name="Montfort J."/>
            <person name="Schartl M."/>
            <person name="Bobe J."/>
            <person name="Guiguen Y."/>
        </authorList>
    </citation>
    <scope>NUCLEOTIDE SEQUENCE [LARGE SCALE GENOMIC DNA]</scope>
    <source>
        <strain evidence="1">M_S1</strain>
        <tissue evidence="1">Blood</tissue>
    </source>
</reference>
<proteinExistence type="predicted"/>
<keyword evidence="2" id="KW-1185">Reference proteome</keyword>
<accession>A0A7J6B089</accession>
<dbReference type="AlphaFoldDB" id="A0A7J6B089"/>
<protein>
    <submittedName>
        <fullName evidence="1">Uncharacterized protein</fullName>
    </submittedName>
</protein>
<organism evidence="1 2">
    <name type="scientific">Ameiurus melas</name>
    <name type="common">Black bullhead</name>
    <name type="synonym">Silurus melas</name>
    <dbReference type="NCBI Taxonomy" id="219545"/>
    <lineage>
        <taxon>Eukaryota</taxon>
        <taxon>Metazoa</taxon>
        <taxon>Chordata</taxon>
        <taxon>Craniata</taxon>
        <taxon>Vertebrata</taxon>
        <taxon>Euteleostomi</taxon>
        <taxon>Actinopterygii</taxon>
        <taxon>Neopterygii</taxon>
        <taxon>Teleostei</taxon>
        <taxon>Ostariophysi</taxon>
        <taxon>Siluriformes</taxon>
        <taxon>Ictaluridae</taxon>
        <taxon>Ameiurus</taxon>
    </lineage>
</organism>
<evidence type="ECO:0000313" key="2">
    <source>
        <dbReference type="Proteomes" id="UP000593565"/>
    </source>
</evidence>
<dbReference type="Proteomes" id="UP000593565">
    <property type="component" value="Unassembled WGS sequence"/>
</dbReference>
<dbReference type="EMBL" id="JAAGNN010000006">
    <property type="protein sequence ID" value="KAF4087847.1"/>
    <property type="molecule type" value="Genomic_DNA"/>
</dbReference>
<sequence length="68" mass="7213">MKEIVEYLKIKVQSSEPLKQPIYSSQASSLSQSSFCSSSSTCSPPTGNWVNSFEIPVENVSGGINAGA</sequence>
<evidence type="ECO:0000313" key="1">
    <source>
        <dbReference type="EMBL" id="KAF4087847.1"/>
    </source>
</evidence>
<name>A0A7J6B089_AMEME</name>
<gene>
    <name evidence="1" type="ORF">AMELA_G00076030</name>
</gene>
<comment type="caution">
    <text evidence="1">The sequence shown here is derived from an EMBL/GenBank/DDBJ whole genome shotgun (WGS) entry which is preliminary data.</text>
</comment>